<keyword evidence="1" id="KW-0472">Membrane</keyword>
<dbReference type="STRING" id="999894.TDIS_1071"/>
<feature type="transmembrane region" description="Helical" evidence="1">
    <location>
        <begin position="12"/>
        <end position="34"/>
    </location>
</feature>
<dbReference type="RefSeq" id="WP_068670080.1">
    <property type="nucleotide sequence ID" value="NZ_LWLG01000006.1"/>
</dbReference>
<keyword evidence="1" id="KW-0812">Transmembrane</keyword>
<dbReference type="OrthoDB" id="9782395at2"/>
<evidence type="ECO:0000259" key="2">
    <source>
        <dbReference type="Pfam" id="PF02698"/>
    </source>
</evidence>
<protein>
    <submittedName>
        <fullName evidence="3">Putative membrane protein</fullName>
    </submittedName>
</protein>
<accession>A0A179D5R2</accession>
<feature type="domain" description="DUF218" evidence="2">
    <location>
        <begin position="85"/>
        <end position="243"/>
    </location>
</feature>
<dbReference type="CDD" id="cd06259">
    <property type="entry name" value="YdcF-like"/>
    <property type="match status" value="1"/>
</dbReference>
<evidence type="ECO:0000313" key="4">
    <source>
        <dbReference type="Proteomes" id="UP000078390"/>
    </source>
</evidence>
<proteinExistence type="predicted"/>
<gene>
    <name evidence="3" type="ORF">TDIS_1071</name>
</gene>
<sequence>MSNTFLIKKIALYLLYPSGLIFLLLLGVSFYALWGKRRGRRRALLFTALLLYYLASTPFLPYYLLRPLEAGFKRPNPQELSQARAIVVLPAKIYGQKDLLLEERFSRETWARFIAALRLKKRLPEIPLIVAGGSLEGPGAKYLKEIGEELGFKVEALDAPLDTISTVAALKERLSDQPFVLLTSAHHLRRSMYLFKREGLSPIPYPAVYVSHTCRFTPFHILYLFPYPVYLELTNEAIHEYLGLSFYRLRDLVFGRDDGKN</sequence>
<dbReference type="AlphaFoldDB" id="A0A179D5R2"/>
<comment type="caution">
    <text evidence="3">The sequence shown here is derived from an EMBL/GenBank/DDBJ whole genome shotgun (WGS) entry which is preliminary data.</text>
</comment>
<feature type="transmembrane region" description="Helical" evidence="1">
    <location>
        <begin position="43"/>
        <end position="65"/>
    </location>
</feature>
<evidence type="ECO:0000313" key="3">
    <source>
        <dbReference type="EMBL" id="OAQ20782.1"/>
    </source>
</evidence>
<name>A0A179D5R2_9BACT</name>
<dbReference type="Pfam" id="PF02698">
    <property type="entry name" value="DUF218"/>
    <property type="match status" value="1"/>
</dbReference>
<evidence type="ECO:0000256" key="1">
    <source>
        <dbReference type="SAM" id="Phobius"/>
    </source>
</evidence>
<organism evidence="3 4">
    <name type="scientific">Thermosulfurimonas dismutans</name>
    <dbReference type="NCBI Taxonomy" id="999894"/>
    <lineage>
        <taxon>Bacteria</taxon>
        <taxon>Pseudomonadati</taxon>
        <taxon>Thermodesulfobacteriota</taxon>
        <taxon>Thermodesulfobacteria</taxon>
        <taxon>Thermodesulfobacteriales</taxon>
        <taxon>Thermodesulfobacteriaceae</taxon>
        <taxon>Thermosulfurimonas</taxon>
    </lineage>
</organism>
<keyword evidence="1" id="KW-1133">Transmembrane helix</keyword>
<dbReference type="EMBL" id="LWLG01000006">
    <property type="protein sequence ID" value="OAQ20782.1"/>
    <property type="molecule type" value="Genomic_DNA"/>
</dbReference>
<reference evidence="3 4" key="1">
    <citation type="submission" date="2016-04" db="EMBL/GenBank/DDBJ databases">
        <title>Genome analysis of Thermosulfurimonas dismutans, the first thermophilic sulfur-disproportionating bacterium of the phylum Thermodesulfobacteria.</title>
        <authorList>
            <person name="Mardanov A.V."/>
            <person name="Beletsky A.V."/>
            <person name="Kadnikov V.V."/>
            <person name="Slobodkin A.I."/>
            <person name="Ravin N.V."/>
        </authorList>
    </citation>
    <scope>NUCLEOTIDE SEQUENCE [LARGE SCALE GENOMIC DNA]</scope>
    <source>
        <strain evidence="3 4">S95</strain>
    </source>
</reference>
<dbReference type="Proteomes" id="UP000078390">
    <property type="component" value="Unassembled WGS sequence"/>
</dbReference>
<keyword evidence="4" id="KW-1185">Reference proteome</keyword>
<dbReference type="InterPro" id="IPR003848">
    <property type="entry name" value="DUF218"/>
</dbReference>